<protein>
    <submittedName>
        <fullName evidence="3">CRISPR-associated protein Cmr4</fullName>
    </submittedName>
</protein>
<keyword evidence="1" id="KW-0051">Antiviral defense</keyword>
<evidence type="ECO:0000259" key="2">
    <source>
        <dbReference type="Pfam" id="PF03787"/>
    </source>
</evidence>
<dbReference type="InterPro" id="IPR013410">
    <property type="entry name" value="CRISPR-assoc_RAMP_Cmr4"/>
</dbReference>
<dbReference type="EMBL" id="JABSNM010000022">
    <property type="protein sequence ID" value="NRT58054.1"/>
    <property type="molecule type" value="Genomic_DNA"/>
</dbReference>
<dbReference type="InterPro" id="IPR005537">
    <property type="entry name" value="RAMP_III_fam"/>
</dbReference>
<dbReference type="RefSeq" id="WP_173807083.1">
    <property type="nucleotide sequence ID" value="NZ_JABSNM010000022.1"/>
</dbReference>
<dbReference type="NCBIfam" id="TIGR02580">
    <property type="entry name" value="cas_RAMP_Cmr4"/>
    <property type="match status" value="1"/>
</dbReference>
<dbReference type="Pfam" id="PF03787">
    <property type="entry name" value="RAMPs"/>
    <property type="match status" value="1"/>
</dbReference>
<accession>A0ABX2G6Y0</accession>
<organism evidence="3 4">
    <name type="scientific">Sphaerotilus uruguayifluvii</name>
    <dbReference type="NCBI Taxonomy" id="2735897"/>
    <lineage>
        <taxon>Bacteria</taxon>
        <taxon>Pseudomonadati</taxon>
        <taxon>Pseudomonadota</taxon>
        <taxon>Betaproteobacteria</taxon>
        <taxon>Burkholderiales</taxon>
        <taxon>Sphaerotilaceae</taxon>
        <taxon>Sphaerotilus</taxon>
    </lineage>
</organism>
<keyword evidence="4" id="KW-1185">Reference proteome</keyword>
<evidence type="ECO:0000313" key="3">
    <source>
        <dbReference type="EMBL" id="NRT58054.1"/>
    </source>
</evidence>
<gene>
    <name evidence="3" type="ORF">HNQ01_003820</name>
</gene>
<name>A0ABX2G6Y0_9BURK</name>
<evidence type="ECO:0000256" key="1">
    <source>
        <dbReference type="ARBA" id="ARBA00023118"/>
    </source>
</evidence>
<evidence type="ECO:0000313" key="4">
    <source>
        <dbReference type="Proteomes" id="UP001516061"/>
    </source>
</evidence>
<reference evidence="3 4" key="1">
    <citation type="submission" date="2020-05" db="EMBL/GenBank/DDBJ databases">
        <title>Genomic Encyclopedia of Type Strains, Phase IV (KMG-V): Genome sequencing to study the core and pangenomes of soil and plant-associated prokaryotes.</title>
        <authorList>
            <person name="Whitman W."/>
        </authorList>
    </citation>
    <scope>NUCLEOTIDE SEQUENCE [LARGE SCALE GENOMIC DNA]</scope>
    <source>
        <strain evidence="3 4">C29</strain>
    </source>
</reference>
<dbReference type="PANTHER" id="PTHR36700:SF1">
    <property type="entry name" value="CRISPR SYSTEM CMR SUBUNIT CMR4"/>
    <property type="match status" value="1"/>
</dbReference>
<comment type="caution">
    <text evidence="3">The sequence shown here is derived from an EMBL/GenBank/DDBJ whole genome shotgun (WGS) entry which is preliminary data.</text>
</comment>
<feature type="domain" description="CRISPR type III-associated protein" evidence="2">
    <location>
        <begin position="8"/>
        <end position="287"/>
    </location>
</feature>
<dbReference type="Proteomes" id="UP001516061">
    <property type="component" value="Unassembled WGS sequence"/>
</dbReference>
<sequence length="297" mass="32624">MHFALLGLTAETSLHPGTGRRTGVIDLPIMREAHTHWPCIYGSAVKGAMRSQARRMGKDWITDVFGPDTDRAHEHAGALAVGDARLLLLPVRSLSSHFKWVTCPDLLRRAASDARRLGLKAIDLGPAHARIKDDQVLMPAASGAAPAQQLFLEEFGFQIQRTDLSALLGWLSSFGSEPKGFEEWLKDQLAIVSDDMFAHLATHATPVTPHIAIEHDRKVVKDGALWYEETLPPETVLYVTLAAHPSRRADSRSGSDLVLRQTLELFPADRPYLQVGGNETVGMGWCRVSTVQSNLEG</sequence>
<dbReference type="PANTHER" id="PTHR36700">
    <property type="entry name" value="CRISPR SYSTEM CMR SUBUNIT CMR4"/>
    <property type="match status" value="1"/>
</dbReference>
<proteinExistence type="predicted"/>